<dbReference type="GO" id="GO:0005737">
    <property type="term" value="C:cytoplasm"/>
    <property type="evidence" value="ECO:0007669"/>
    <property type="project" value="UniProtKB-SubCell"/>
</dbReference>
<dbReference type="GO" id="GO:0008654">
    <property type="term" value="P:phospholipid biosynthetic process"/>
    <property type="evidence" value="ECO:0007669"/>
    <property type="project" value="UniProtKB-KW"/>
</dbReference>
<keyword evidence="2 10" id="KW-0963">Cytoplasm</keyword>
<dbReference type="AlphaFoldDB" id="C0EHG2"/>
<keyword evidence="7 10" id="KW-1208">Phospholipid metabolism</keyword>
<comment type="subcellular location">
    <subcellularLocation>
        <location evidence="10">Cytoplasm</location>
    </subcellularLocation>
    <text evidence="10">Associated with the membrane possibly through PlsY.</text>
</comment>
<dbReference type="PANTHER" id="PTHR30100:SF1">
    <property type="entry name" value="PHOSPHATE ACYLTRANSFERASE"/>
    <property type="match status" value="1"/>
</dbReference>
<comment type="caution">
    <text evidence="11">The sequence shown here is derived from an EMBL/GenBank/DDBJ whole genome shotgun (WGS) entry which is preliminary data.</text>
</comment>
<dbReference type="InterPro" id="IPR012281">
    <property type="entry name" value="Phospholipid_synth_PlsX-like"/>
</dbReference>
<evidence type="ECO:0000256" key="5">
    <source>
        <dbReference type="ARBA" id="ARBA00023098"/>
    </source>
</evidence>
<keyword evidence="5 10" id="KW-0443">Lipid metabolism</keyword>
<reference evidence="11 12" key="1">
    <citation type="submission" date="2009-01" db="EMBL/GenBank/DDBJ databases">
        <authorList>
            <person name="Fulton L."/>
            <person name="Clifton S."/>
            <person name="Fulton B."/>
            <person name="Xu J."/>
            <person name="Minx P."/>
            <person name="Pepin K.H."/>
            <person name="Johnson M."/>
            <person name="Bhonagiri V."/>
            <person name="Nash W.E."/>
            <person name="Mardis E.R."/>
            <person name="Wilson R.K."/>
        </authorList>
    </citation>
    <scope>NUCLEOTIDE SEQUENCE [LARGE SCALE GENOMIC DNA]</scope>
    <source>
        <strain evidence="11 12">DSM 5476</strain>
    </source>
</reference>
<dbReference type="HAMAP" id="MF_00019">
    <property type="entry name" value="PlsX"/>
    <property type="match status" value="1"/>
</dbReference>
<dbReference type="UniPathway" id="UPA00085"/>
<name>C0EHG2_9FIRM</name>
<evidence type="ECO:0000256" key="4">
    <source>
        <dbReference type="ARBA" id="ARBA00022679"/>
    </source>
</evidence>
<keyword evidence="3 10" id="KW-0444">Lipid biosynthesis</keyword>
<evidence type="ECO:0000256" key="8">
    <source>
        <dbReference type="ARBA" id="ARBA00024069"/>
    </source>
</evidence>
<comment type="function">
    <text evidence="10">Catalyzes the reversible formation of acyl-phosphate (acyl-PO(4)) from acyl-[acyl-carrier-protein] (acyl-ACP). This enzyme utilizes acyl-ACP as fatty acyl donor, but not acyl-CoA.</text>
</comment>
<evidence type="ECO:0000256" key="10">
    <source>
        <dbReference type="HAMAP-Rule" id="MF_00019"/>
    </source>
</evidence>
<evidence type="ECO:0000313" key="11">
    <source>
        <dbReference type="EMBL" id="EEG29086.1"/>
    </source>
</evidence>
<evidence type="ECO:0000256" key="7">
    <source>
        <dbReference type="ARBA" id="ARBA00023264"/>
    </source>
</evidence>
<dbReference type="NCBIfam" id="TIGR00182">
    <property type="entry name" value="plsX"/>
    <property type="match status" value="1"/>
</dbReference>
<evidence type="ECO:0000256" key="1">
    <source>
        <dbReference type="ARBA" id="ARBA00001232"/>
    </source>
</evidence>
<evidence type="ECO:0000256" key="9">
    <source>
        <dbReference type="ARBA" id="ARBA00046608"/>
    </source>
</evidence>
<evidence type="ECO:0000256" key="6">
    <source>
        <dbReference type="ARBA" id="ARBA00023209"/>
    </source>
</evidence>
<dbReference type="InterPro" id="IPR003664">
    <property type="entry name" value="FA_synthesis"/>
</dbReference>
<dbReference type="Gene3D" id="3.40.718.10">
    <property type="entry name" value="Isopropylmalate Dehydrogenase"/>
    <property type="match status" value="1"/>
</dbReference>
<dbReference type="PANTHER" id="PTHR30100">
    <property type="entry name" value="FATTY ACID/PHOSPHOLIPID SYNTHESIS PROTEIN PLSX"/>
    <property type="match status" value="1"/>
</dbReference>
<dbReference type="EC" id="2.3.1.274" evidence="8 10"/>
<dbReference type="Proteomes" id="UP000003340">
    <property type="component" value="Unassembled WGS sequence"/>
</dbReference>
<dbReference type="STRING" id="537013.CLOSTMETH_03199"/>
<gene>
    <name evidence="10 11" type="primary">plsX</name>
    <name evidence="11" type="ORF">CLOSTMETH_03199</name>
</gene>
<dbReference type="EMBL" id="ACEC01000115">
    <property type="protein sequence ID" value="EEG29086.1"/>
    <property type="molecule type" value="Genomic_DNA"/>
</dbReference>
<evidence type="ECO:0000256" key="2">
    <source>
        <dbReference type="ARBA" id="ARBA00022490"/>
    </source>
</evidence>
<keyword evidence="12" id="KW-1185">Reference proteome</keyword>
<organism evidence="11 12">
    <name type="scientific">[Clostridium] methylpentosum DSM 5476</name>
    <dbReference type="NCBI Taxonomy" id="537013"/>
    <lineage>
        <taxon>Bacteria</taxon>
        <taxon>Bacillati</taxon>
        <taxon>Bacillota</taxon>
        <taxon>Clostridia</taxon>
        <taxon>Eubacteriales</taxon>
        <taxon>Oscillospiraceae</taxon>
        <taxon>Oscillospiraceae incertae sedis</taxon>
    </lineage>
</organism>
<dbReference type="PIRSF" id="PIRSF002465">
    <property type="entry name" value="Phsphlp_syn_PlsX"/>
    <property type="match status" value="1"/>
</dbReference>
<comment type="similarity">
    <text evidence="10">Belongs to the PlsX family.</text>
</comment>
<comment type="catalytic activity">
    <reaction evidence="1 10">
        <text>a fatty acyl-[ACP] + phosphate = an acyl phosphate + holo-[ACP]</text>
        <dbReference type="Rhea" id="RHEA:42292"/>
        <dbReference type="Rhea" id="RHEA-COMP:9685"/>
        <dbReference type="Rhea" id="RHEA-COMP:14125"/>
        <dbReference type="ChEBI" id="CHEBI:43474"/>
        <dbReference type="ChEBI" id="CHEBI:59918"/>
        <dbReference type="ChEBI" id="CHEBI:64479"/>
        <dbReference type="ChEBI" id="CHEBI:138651"/>
        <dbReference type="EC" id="2.3.1.274"/>
    </reaction>
</comment>
<evidence type="ECO:0000313" key="12">
    <source>
        <dbReference type="Proteomes" id="UP000003340"/>
    </source>
</evidence>
<dbReference type="Pfam" id="PF02504">
    <property type="entry name" value="FA_synthesis"/>
    <property type="match status" value="1"/>
</dbReference>
<evidence type="ECO:0000256" key="3">
    <source>
        <dbReference type="ARBA" id="ARBA00022516"/>
    </source>
</evidence>
<accession>C0EHG2</accession>
<comment type="pathway">
    <text evidence="10">Lipid metabolism; phospholipid metabolism.</text>
</comment>
<dbReference type="GO" id="GO:0043811">
    <property type="term" value="F:phosphate:acyl-[acyl carrier protein] acyltransferase activity"/>
    <property type="evidence" value="ECO:0007669"/>
    <property type="project" value="UniProtKB-UniRule"/>
</dbReference>
<comment type="subunit">
    <text evidence="9 10">Homodimer. Probably interacts with PlsY.</text>
</comment>
<reference evidence="11 12" key="2">
    <citation type="submission" date="2009-02" db="EMBL/GenBank/DDBJ databases">
        <title>Draft genome sequence of Clostridium methylpentosum (DSM 5476).</title>
        <authorList>
            <person name="Sudarsanam P."/>
            <person name="Ley R."/>
            <person name="Guruge J."/>
            <person name="Turnbaugh P.J."/>
            <person name="Mahowald M."/>
            <person name="Liep D."/>
            <person name="Gordon J."/>
        </authorList>
    </citation>
    <scope>NUCLEOTIDE SEQUENCE [LARGE SCALE GENOMIC DNA]</scope>
    <source>
        <strain evidence="11 12">DSM 5476</strain>
    </source>
</reference>
<dbReference type="SUPFAM" id="SSF53659">
    <property type="entry name" value="Isocitrate/Isopropylmalate dehydrogenase-like"/>
    <property type="match status" value="1"/>
</dbReference>
<dbReference type="GO" id="GO:0006633">
    <property type="term" value="P:fatty acid biosynthetic process"/>
    <property type="evidence" value="ECO:0007669"/>
    <property type="project" value="UniProtKB-UniRule"/>
</dbReference>
<dbReference type="HOGENOM" id="CLU_039379_1_1_9"/>
<keyword evidence="6 10" id="KW-0594">Phospholipid biosynthesis</keyword>
<dbReference type="eggNOG" id="COG0416">
    <property type="taxonomic scope" value="Bacteria"/>
</dbReference>
<proteinExistence type="inferred from homology"/>
<keyword evidence="4 10" id="KW-0808">Transferase</keyword>
<sequence>MKIIVDAFGGDNAPVAVLKGCELALQEYTGIEIALVGDTDKIKQASMQNSINISGMQICQTDEVIEIEDDPLEIRKSKANSSMGLGLKMLAEGAGDAFVSAGSTGALVVGSSFIVKRIKGIKRAALAPIMPTDNGCFMLMDGGANLDCRPEMLMQFGIMGSIYVNRILGVDSPRIALANVGAEETKGTELQLAAYELLKNLPLNFTGNVEARDIPFGVCDVVVADGFTGNTILKMMEGMGAFINKSLKEIFGSSVKTKAAALLVMNQLKAFKKKMDYTEYGGAPLMGISKPVIKAHGSSNANAFKNAIRQAKDFVEKGVIAEITESIQNTSTN</sequence>
<protein>
    <recommendedName>
        <fullName evidence="8 10">Phosphate acyltransferase</fullName>
        <ecNumber evidence="8 10">2.3.1.274</ecNumber>
    </recommendedName>
    <alternativeName>
        <fullName evidence="10">Acyl-ACP phosphotransacylase</fullName>
    </alternativeName>
    <alternativeName>
        <fullName evidence="10">Acyl-[acyl-carrier-protein]--phosphate acyltransferase</fullName>
    </alternativeName>
    <alternativeName>
        <fullName evidence="10">Phosphate-acyl-ACP acyltransferase</fullName>
    </alternativeName>
</protein>